<dbReference type="HOGENOM" id="CLU_446798_0_0_4"/>
<reference evidence="2" key="1">
    <citation type="submission" date="2006-02" db="EMBL/GenBank/DDBJ databases">
        <title>Complete sequence of chromosome of Rhodoferax ferrireducens DSM 15236.</title>
        <authorList>
            <person name="Copeland A."/>
            <person name="Lucas S."/>
            <person name="Lapidus A."/>
            <person name="Barry K."/>
            <person name="Detter J.C."/>
            <person name="Glavina del Rio T."/>
            <person name="Hammon N."/>
            <person name="Israni S."/>
            <person name="Pitluck S."/>
            <person name="Brettin T."/>
            <person name="Bruce D."/>
            <person name="Han C."/>
            <person name="Tapia R."/>
            <person name="Gilna P."/>
            <person name="Kiss H."/>
            <person name="Schmutz J."/>
            <person name="Larimer F."/>
            <person name="Land M."/>
            <person name="Kyrpides N."/>
            <person name="Ivanova N."/>
            <person name="Richardson P."/>
        </authorList>
    </citation>
    <scope>NUCLEOTIDE SEQUENCE [LARGE SCALE GENOMIC DNA]</scope>
    <source>
        <strain evidence="2">ATCC BAA-621 / DSM 15236 / T118</strain>
    </source>
</reference>
<dbReference type="EMBL" id="CP000267">
    <property type="protein sequence ID" value="ABD71127.1"/>
    <property type="molecule type" value="Genomic_DNA"/>
</dbReference>
<dbReference type="STRING" id="338969.Rfer_3418"/>
<proteinExistence type="predicted"/>
<evidence type="ECO:0000313" key="1">
    <source>
        <dbReference type="EMBL" id="ABD71127.1"/>
    </source>
</evidence>
<gene>
    <name evidence="1" type="ordered locus">Rfer_3418</name>
</gene>
<accession>Q21SX6</accession>
<evidence type="ECO:0008006" key="3">
    <source>
        <dbReference type="Google" id="ProtNLM"/>
    </source>
</evidence>
<name>Q21SX6_ALBFT</name>
<evidence type="ECO:0000313" key="2">
    <source>
        <dbReference type="Proteomes" id="UP000008332"/>
    </source>
</evidence>
<dbReference type="PROSITE" id="PS51257">
    <property type="entry name" value="PROKAR_LIPOPROTEIN"/>
    <property type="match status" value="1"/>
</dbReference>
<keyword evidence="2" id="KW-1185">Reference proteome</keyword>
<dbReference type="Proteomes" id="UP000008332">
    <property type="component" value="Chromosome"/>
</dbReference>
<sequence>MVTSNFKVLAVTGAIASLFLAGCGGGGGSSAPIVTPALLSGTVAGGAAVIGTVIVTDSKGATKSGNIEANGHYSIDVNGMTGPFVLKAAGTVGNTSVTYYSAATVADVGGTVNVTPFTNLIVSNIAAQMAENYFKDGAHSDQIGSLITPANLVAAETALQAKLQPVLTALGVGDSIDLLRTTFAADHSGMDAVLDLVKVEVDTTTNIATLKNAMTLAVMATDNAADKNDTTPVSNTTGITPTAATDLQAVVAKLNGFAALFATGLPTRAAMEASGVFDISSNFMMGGQTFAQFADELSTQSKAVGLKFSNVAIELDAAGTSGMLTADISSNSADFGEKIQLKMVKVNNVWQVQGDGMIANVSIYAQASRNEWITLPSAMQPSGSNGQSMQSGINIWIDPFAYNSTPGHTAVVSALVTGPGLGNGITMVQDVKNTWLKLSNSMYSDNLVPECAATVTTQCVNIAQAVDNSEYTIVLKDGSGNALNGTGYKLHLPKQPYATSALTAAMFPSIASITIDGSPLTPSTVIANKSVAIGWTMPTGLQSKDINVWANTTTGDTYVRVEKSLSPTATSALIGLGSPMATGTVSSAGVWLQGIDAFGRRFGLSKSVQSQ</sequence>
<dbReference type="eggNOG" id="ENOG503014J">
    <property type="taxonomic scope" value="Bacteria"/>
</dbReference>
<protein>
    <recommendedName>
        <fullName evidence="3">Carboxypeptidase regulatory-like domain-containing protein</fullName>
    </recommendedName>
</protein>
<dbReference type="KEGG" id="rfr:Rfer_3418"/>
<dbReference type="OrthoDB" id="5401381at2"/>
<dbReference type="AlphaFoldDB" id="Q21SX6"/>
<dbReference type="RefSeq" id="WP_011465690.1">
    <property type="nucleotide sequence ID" value="NC_007908.1"/>
</dbReference>
<organism evidence="1 2">
    <name type="scientific">Albidiferax ferrireducens (strain ATCC BAA-621 / DSM 15236 / T118)</name>
    <name type="common">Rhodoferax ferrireducens</name>
    <dbReference type="NCBI Taxonomy" id="338969"/>
    <lineage>
        <taxon>Bacteria</taxon>
        <taxon>Pseudomonadati</taxon>
        <taxon>Pseudomonadota</taxon>
        <taxon>Betaproteobacteria</taxon>
        <taxon>Burkholderiales</taxon>
        <taxon>Comamonadaceae</taxon>
        <taxon>Rhodoferax</taxon>
    </lineage>
</organism>